<sequence>MNAQFKRGIVELCVLSILVEKDNYGYEIINQLSEHIDVSENAIYPILRRLTKEGYFETYLKESNEGAPRKYYKMSEKGFVYYIKLREQWDQFIGGVYHIINKGGKKYEEIFRRFKERT</sequence>
<protein>
    <submittedName>
        <fullName evidence="2">Transcriptional regulator</fullName>
    </submittedName>
</protein>
<name>A0A7U9TGR7_9MOLU</name>
<gene>
    <name evidence="2" type="ORF">MPAN_007910</name>
</gene>
<organism evidence="2 3">
    <name type="scientific">Mariniplasma anaerobium</name>
    <dbReference type="NCBI Taxonomy" id="2735436"/>
    <lineage>
        <taxon>Bacteria</taxon>
        <taxon>Bacillati</taxon>
        <taxon>Mycoplasmatota</taxon>
        <taxon>Mollicutes</taxon>
        <taxon>Acholeplasmatales</taxon>
        <taxon>Acholeplasmataceae</taxon>
        <taxon>Mariniplasma</taxon>
    </lineage>
</organism>
<evidence type="ECO:0000259" key="1">
    <source>
        <dbReference type="Pfam" id="PF03551"/>
    </source>
</evidence>
<evidence type="ECO:0000313" key="3">
    <source>
        <dbReference type="Proteomes" id="UP000620133"/>
    </source>
</evidence>
<dbReference type="PANTHER" id="PTHR33169">
    <property type="entry name" value="PADR-FAMILY TRANSCRIPTIONAL REGULATOR"/>
    <property type="match status" value="1"/>
</dbReference>
<proteinExistence type="predicted"/>
<dbReference type="EMBL" id="AP024412">
    <property type="protein sequence ID" value="BCR35898.1"/>
    <property type="molecule type" value="Genomic_DNA"/>
</dbReference>
<accession>A0A7U9TGR7</accession>
<dbReference type="RefSeq" id="WP_176238729.1">
    <property type="nucleotide sequence ID" value="NZ_AP024412.1"/>
</dbReference>
<dbReference type="KEGG" id="manr:MPAN_007910"/>
<feature type="domain" description="Transcription regulator PadR N-terminal" evidence="1">
    <location>
        <begin position="14"/>
        <end position="78"/>
    </location>
</feature>
<dbReference type="InterPro" id="IPR052509">
    <property type="entry name" value="Metal_resp_DNA-bind_regulator"/>
</dbReference>
<reference evidence="2" key="1">
    <citation type="submission" date="2021-01" db="EMBL/GenBank/DDBJ databases">
        <title>Draft genome sequence of Acholeplasmataceae bacterium strain Mahy22.</title>
        <authorList>
            <person name="Watanabe M."/>
            <person name="Kojima H."/>
            <person name="Fukui M."/>
        </authorList>
    </citation>
    <scope>NUCLEOTIDE SEQUENCE</scope>
    <source>
        <strain evidence="2">Mahy22</strain>
    </source>
</reference>
<dbReference type="Pfam" id="PF03551">
    <property type="entry name" value="PadR"/>
    <property type="match status" value="1"/>
</dbReference>
<dbReference type="InterPro" id="IPR005149">
    <property type="entry name" value="Tscrpt_reg_PadR_N"/>
</dbReference>
<dbReference type="Gene3D" id="1.10.10.10">
    <property type="entry name" value="Winged helix-like DNA-binding domain superfamily/Winged helix DNA-binding domain"/>
    <property type="match status" value="1"/>
</dbReference>
<evidence type="ECO:0000313" key="2">
    <source>
        <dbReference type="EMBL" id="BCR35898.1"/>
    </source>
</evidence>
<keyword evidence="3" id="KW-1185">Reference proteome</keyword>
<dbReference type="InterPro" id="IPR036388">
    <property type="entry name" value="WH-like_DNA-bd_sf"/>
</dbReference>
<dbReference type="PANTHER" id="PTHR33169:SF24">
    <property type="entry name" value="TRANSCRIPTIONAL REGULATOR, PADR FAMILY"/>
    <property type="match status" value="1"/>
</dbReference>
<dbReference type="AlphaFoldDB" id="A0A7U9TGR7"/>
<dbReference type="SUPFAM" id="SSF46785">
    <property type="entry name" value="Winged helix' DNA-binding domain"/>
    <property type="match status" value="1"/>
</dbReference>
<dbReference type="Proteomes" id="UP000620133">
    <property type="component" value="Chromosome"/>
</dbReference>
<dbReference type="InterPro" id="IPR036390">
    <property type="entry name" value="WH_DNA-bd_sf"/>
</dbReference>